<organism evidence="1 2">
    <name type="scientific">Dermacentor silvarum</name>
    <name type="common">Tick</name>
    <dbReference type="NCBI Taxonomy" id="543639"/>
    <lineage>
        <taxon>Eukaryota</taxon>
        <taxon>Metazoa</taxon>
        <taxon>Ecdysozoa</taxon>
        <taxon>Arthropoda</taxon>
        <taxon>Chelicerata</taxon>
        <taxon>Arachnida</taxon>
        <taxon>Acari</taxon>
        <taxon>Parasitiformes</taxon>
        <taxon>Ixodida</taxon>
        <taxon>Ixodoidea</taxon>
        <taxon>Ixodidae</taxon>
        <taxon>Rhipicephalinae</taxon>
        <taxon>Dermacentor</taxon>
    </lineage>
</organism>
<evidence type="ECO:0000313" key="1">
    <source>
        <dbReference type="EMBL" id="KAH7954458.1"/>
    </source>
</evidence>
<name>A0ACB8CYW7_DERSI</name>
<sequence length="404" mass="42658">MIRRHLLVVFGTVLAALWGVLVLLQEPCQGVLQGGNGPPPLVLVPGSVPPWEEGTGSPQAPTYEAPHTSPIFVRAEPIALSEPQGTGWRPMHNPASWLSQPHPDNLPISMGPSPYVFPGSKPPPPITAPPSFPQVPQGPVTHPDWGSSVPPTPRYPVPPQTHTSPQLSNDIPPVRTSSPTTPSENTVPHPVFTTEPATERLPGTTQATAATDATVPLSVNTVFDEHGNVHQQSNATASSTSSDSSPLRVPGGLLDQKNAHRVGVSVDAAAGGSVTVTPNETSTPAPVDRDSPNIESPDYPLAGGAVAGIVIGSIASVALLAGLITYVVLRRPFLKLLHGQDKSSTDNVAYIDDSVRSSYMNTHIELPKENSEEMTSLDNDSFLNSLEAVTIQNYWADTSKNTNV</sequence>
<protein>
    <submittedName>
        <fullName evidence="1">Uncharacterized protein</fullName>
    </submittedName>
</protein>
<accession>A0ACB8CYW7</accession>
<keyword evidence="2" id="KW-1185">Reference proteome</keyword>
<comment type="caution">
    <text evidence="1">The sequence shown here is derived from an EMBL/GenBank/DDBJ whole genome shotgun (WGS) entry which is preliminary data.</text>
</comment>
<dbReference type="EMBL" id="CM023473">
    <property type="protein sequence ID" value="KAH7954458.1"/>
    <property type="molecule type" value="Genomic_DNA"/>
</dbReference>
<dbReference type="Proteomes" id="UP000821865">
    <property type="component" value="Chromosome 4"/>
</dbReference>
<reference evidence="1" key="1">
    <citation type="submission" date="2020-05" db="EMBL/GenBank/DDBJ databases">
        <title>Large-scale comparative analyses of tick genomes elucidate their genetic diversity and vector capacities.</title>
        <authorList>
            <person name="Jia N."/>
            <person name="Wang J."/>
            <person name="Shi W."/>
            <person name="Du L."/>
            <person name="Sun Y."/>
            <person name="Zhan W."/>
            <person name="Jiang J."/>
            <person name="Wang Q."/>
            <person name="Zhang B."/>
            <person name="Ji P."/>
            <person name="Sakyi L.B."/>
            <person name="Cui X."/>
            <person name="Yuan T."/>
            <person name="Jiang B."/>
            <person name="Yang W."/>
            <person name="Lam T.T.-Y."/>
            <person name="Chang Q."/>
            <person name="Ding S."/>
            <person name="Wang X."/>
            <person name="Zhu J."/>
            <person name="Ruan X."/>
            <person name="Zhao L."/>
            <person name="Wei J."/>
            <person name="Que T."/>
            <person name="Du C."/>
            <person name="Cheng J."/>
            <person name="Dai P."/>
            <person name="Han X."/>
            <person name="Huang E."/>
            <person name="Gao Y."/>
            <person name="Liu J."/>
            <person name="Shao H."/>
            <person name="Ye R."/>
            <person name="Li L."/>
            <person name="Wei W."/>
            <person name="Wang X."/>
            <person name="Wang C."/>
            <person name="Yang T."/>
            <person name="Huo Q."/>
            <person name="Li W."/>
            <person name="Guo W."/>
            <person name="Chen H."/>
            <person name="Zhou L."/>
            <person name="Ni X."/>
            <person name="Tian J."/>
            <person name="Zhou Y."/>
            <person name="Sheng Y."/>
            <person name="Liu T."/>
            <person name="Pan Y."/>
            <person name="Xia L."/>
            <person name="Li J."/>
            <person name="Zhao F."/>
            <person name="Cao W."/>
        </authorList>
    </citation>
    <scope>NUCLEOTIDE SEQUENCE</scope>
    <source>
        <strain evidence="1">Dsil-2018</strain>
    </source>
</reference>
<evidence type="ECO:0000313" key="2">
    <source>
        <dbReference type="Proteomes" id="UP000821865"/>
    </source>
</evidence>
<gene>
    <name evidence="1" type="ORF">HPB49_018758</name>
</gene>
<proteinExistence type="predicted"/>